<comment type="similarity">
    <text evidence="14">Belongs to the enoyl-CoA hydratase/isomerase family.</text>
</comment>
<evidence type="ECO:0000256" key="7">
    <source>
        <dbReference type="ARBA" id="ARBA00023027"/>
    </source>
</evidence>
<keyword evidence="4" id="KW-0276">Fatty acid metabolism</keyword>
<evidence type="ECO:0000313" key="18">
    <source>
        <dbReference type="Proteomes" id="UP000053791"/>
    </source>
</evidence>
<evidence type="ECO:0000256" key="10">
    <source>
        <dbReference type="ARBA" id="ARBA00023235"/>
    </source>
</evidence>
<evidence type="ECO:0000259" key="15">
    <source>
        <dbReference type="Pfam" id="PF00725"/>
    </source>
</evidence>
<evidence type="ECO:0000256" key="6">
    <source>
        <dbReference type="ARBA" id="ARBA00023002"/>
    </source>
</evidence>
<evidence type="ECO:0000256" key="3">
    <source>
        <dbReference type="ARBA" id="ARBA00008750"/>
    </source>
</evidence>
<keyword evidence="9" id="KW-0576">Peroxisome</keyword>
<evidence type="ECO:0000256" key="13">
    <source>
        <dbReference type="ARBA" id="ARBA00049556"/>
    </source>
</evidence>
<gene>
    <name evidence="17" type="ORF">AVO45_04480</name>
</gene>
<dbReference type="Pfam" id="PF02737">
    <property type="entry name" value="3HCDH_N"/>
    <property type="match status" value="1"/>
</dbReference>
<keyword evidence="12" id="KW-0511">Multifunctional enzyme</keyword>
<dbReference type="PROSITE" id="PS00166">
    <property type="entry name" value="ENOYL_COA_HYDRATASE"/>
    <property type="match status" value="1"/>
</dbReference>
<dbReference type="PANTHER" id="PTHR23309">
    <property type="entry name" value="3-HYDROXYACYL-COA DEHYROGENASE"/>
    <property type="match status" value="1"/>
</dbReference>
<evidence type="ECO:0000256" key="5">
    <source>
        <dbReference type="ARBA" id="ARBA00022963"/>
    </source>
</evidence>
<dbReference type="GO" id="GO:0006635">
    <property type="term" value="P:fatty acid beta-oxidation"/>
    <property type="evidence" value="ECO:0007669"/>
    <property type="project" value="UniProtKB-UniPathway"/>
</dbReference>
<name>A0A0X3TZ49_9RHOB</name>
<sequence length="698" mass="75211">MSEAIEYERIGDIAVLAANNPPVNALGVDVRRGLLAGVERAEAEGAKAVLIYGKGRTYFAGADIREFGKPPQDPWLPELCARIEASPLLVVSSIHGTALGGGLEVALSTHYRIAVPSAKVGLPEVHLGILPGAGGTQRLPRVAGTEAALDMITSGRHVRADEALKLGVIDRVAEGDPREIGLAYVQELLDSGAERRPVSEMPAPAPVDFDAVYEQVLKKGRGQISPATAVRAVQAACEAESFDAGMQRERELFMELMNSDQRKGLIHAFFAERAVGKLPELKGVEPRMLHQIGVIGGGTMGAGIATAALLSGLQVVMLEMSPEAAHAAKERIAGNLGGALKRGKLSQAQFDEIMENELTLATGYGALSNVDLVIEAVFEDMDVKKQVFTQLDAVCKQGAVLASNTSYLDINEIAAVTKRPQDVLGLHFFSPAHVMKLLEVVVADKTAPEVVATGFALGHRLKKVCVRAGVCDGFIGNRILSTYRTCADHMILDGASPYQIDKALTDFGFAMGPFAVADLAGLDIGWAVRKRKRAEGLDPRARDSNYADKLCEAGHFGQKTGKGYYIYEAGKRGGVPNPEVMPLIEAERAEKGITPREFTDEEIVRRYMASMVNEAARVVGEGIARRPLDVDVTLIYGYGFPRYRGGPMKWADLQGLPGLLADIKEWAKEDDYFWQPAPLLEQLVAEGRCFDDLNKEAS</sequence>
<comment type="similarity">
    <text evidence="3">In the N-terminal section; belongs to the enoyl-CoA hydratase/isomerase family.</text>
</comment>
<comment type="subcellular location">
    <subcellularLocation>
        <location evidence="1">Peroxisome</location>
    </subcellularLocation>
</comment>
<dbReference type="FunFam" id="3.40.50.720:FF:000009">
    <property type="entry name" value="Fatty oxidation complex, alpha subunit"/>
    <property type="match status" value="1"/>
</dbReference>
<dbReference type="GO" id="GO:0004300">
    <property type="term" value="F:enoyl-CoA hydratase activity"/>
    <property type="evidence" value="ECO:0007669"/>
    <property type="project" value="UniProtKB-ARBA"/>
</dbReference>
<dbReference type="GO" id="GO:0070403">
    <property type="term" value="F:NAD+ binding"/>
    <property type="evidence" value="ECO:0007669"/>
    <property type="project" value="InterPro"/>
</dbReference>
<keyword evidence="18" id="KW-1185">Reference proteome</keyword>
<dbReference type="Gene3D" id="3.40.50.720">
    <property type="entry name" value="NAD(P)-binding Rossmann-like Domain"/>
    <property type="match status" value="1"/>
</dbReference>
<evidence type="ECO:0000256" key="12">
    <source>
        <dbReference type="ARBA" id="ARBA00023268"/>
    </source>
</evidence>
<comment type="caution">
    <text evidence="17">The sequence shown here is derived from an EMBL/GenBank/DDBJ whole genome shotgun (WGS) entry which is preliminary data.</text>
</comment>
<comment type="catalytic activity">
    <reaction evidence="13">
        <text>a (3S)-3-hydroxyacyl-CoA + NAD(+) = a 3-oxoacyl-CoA + NADH + H(+)</text>
        <dbReference type="Rhea" id="RHEA:22432"/>
        <dbReference type="ChEBI" id="CHEBI:15378"/>
        <dbReference type="ChEBI" id="CHEBI:57318"/>
        <dbReference type="ChEBI" id="CHEBI:57540"/>
        <dbReference type="ChEBI" id="CHEBI:57945"/>
        <dbReference type="ChEBI" id="CHEBI:90726"/>
        <dbReference type="EC" id="1.1.1.35"/>
    </reaction>
</comment>
<dbReference type="EMBL" id="LQBQ01000012">
    <property type="protein sequence ID" value="KUJ80321.1"/>
    <property type="molecule type" value="Genomic_DNA"/>
</dbReference>
<accession>A0A0X3TZ49</accession>
<proteinExistence type="inferred from homology"/>
<dbReference type="CDD" id="cd06558">
    <property type="entry name" value="crotonase-like"/>
    <property type="match status" value="1"/>
</dbReference>
<dbReference type="InterPro" id="IPR001753">
    <property type="entry name" value="Enoyl-CoA_hydra/iso"/>
</dbReference>
<dbReference type="UniPathway" id="UPA00659"/>
<feature type="domain" description="3-hydroxyacyl-CoA dehydrogenase NAD binding" evidence="16">
    <location>
        <begin position="291"/>
        <end position="468"/>
    </location>
</feature>
<dbReference type="SUPFAM" id="SSF51735">
    <property type="entry name" value="NAD(P)-binding Rossmann-fold domains"/>
    <property type="match status" value="1"/>
</dbReference>
<evidence type="ECO:0000313" key="17">
    <source>
        <dbReference type="EMBL" id="KUJ80321.1"/>
    </source>
</evidence>
<dbReference type="AlphaFoldDB" id="A0A0X3TZ49"/>
<dbReference type="OrthoDB" id="9771883at2"/>
<dbReference type="InterPro" id="IPR008927">
    <property type="entry name" value="6-PGluconate_DH-like_C_sf"/>
</dbReference>
<dbReference type="InterPro" id="IPR006108">
    <property type="entry name" value="3HC_DH_C"/>
</dbReference>
<dbReference type="GO" id="GO:0016853">
    <property type="term" value="F:isomerase activity"/>
    <property type="evidence" value="ECO:0007669"/>
    <property type="project" value="UniProtKB-KW"/>
</dbReference>
<protein>
    <submittedName>
        <fullName evidence="17">3-hydroxyacyl-CoA dehydrogenase</fullName>
    </submittedName>
</protein>
<feature type="domain" description="3-hydroxyacyl-CoA dehydrogenase C-terminal" evidence="15">
    <location>
        <begin position="603"/>
        <end position="688"/>
    </location>
</feature>
<dbReference type="RefSeq" id="WP_068345454.1">
    <property type="nucleotide sequence ID" value="NZ_LQBQ01000012.1"/>
</dbReference>
<dbReference type="Pfam" id="PF00725">
    <property type="entry name" value="3HCDH"/>
    <property type="match status" value="2"/>
</dbReference>
<keyword evidence="10" id="KW-0413">Isomerase</keyword>
<dbReference type="InterPro" id="IPR036291">
    <property type="entry name" value="NAD(P)-bd_dom_sf"/>
</dbReference>
<keyword evidence="7" id="KW-0520">NAD</keyword>
<keyword evidence="11" id="KW-0456">Lyase</keyword>
<evidence type="ECO:0000256" key="14">
    <source>
        <dbReference type="RuleBase" id="RU003707"/>
    </source>
</evidence>
<keyword evidence="6" id="KW-0560">Oxidoreductase</keyword>
<evidence type="ECO:0000256" key="4">
    <source>
        <dbReference type="ARBA" id="ARBA00022832"/>
    </source>
</evidence>
<dbReference type="Gene3D" id="1.10.1040.50">
    <property type="match status" value="1"/>
</dbReference>
<comment type="pathway">
    <text evidence="2">Lipid metabolism; fatty acid beta-oxidation.</text>
</comment>
<dbReference type="Pfam" id="PF00378">
    <property type="entry name" value="ECH_1"/>
    <property type="match status" value="1"/>
</dbReference>
<dbReference type="InterPro" id="IPR018376">
    <property type="entry name" value="Enoyl-CoA_hyd/isom_CS"/>
</dbReference>
<evidence type="ECO:0000256" key="9">
    <source>
        <dbReference type="ARBA" id="ARBA00023140"/>
    </source>
</evidence>
<dbReference type="Gene3D" id="3.90.226.10">
    <property type="entry name" value="2-enoyl-CoA Hydratase, Chain A, domain 1"/>
    <property type="match status" value="1"/>
</dbReference>
<reference evidence="17 18" key="1">
    <citation type="submission" date="2015-12" db="EMBL/GenBank/DDBJ databases">
        <authorList>
            <person name="Shamseldin A."/>
            <person name="Moawad H."/>
            <person name="Abd El-Rahim W.M."/>
            <person name="Sadowsky M.J."/>
        </authorList>
    </citation>
    <scope>NUCLEOTIDE SEQUENCE [LARGE SCALE GENOMIC DNA]</scope>
    <source>
        <strain evidence="17 18">ZGT118</strain>
    </source>
</reference>
<evidence type="ECO:0000256" key="1">
    <source>
        <dbReference type="ARBA" id="ARBA00004275"/>
    </source>
</evidence>
<dbReference type="STRING" id="1685379.AVO45_04480"/>
<dbReference type="InterPro" id="IPR006176">
    <property type="entry name" value="3-OHacyl-CoA_DH_NAD-bd"/>
</dbReference>
<evidence type="ECO:0000259" key="16">
    <source>
        <dbReference type="Pfam" id="PF02737"/>
    </source>
</evidence>
<organism evidence="17 18">
    <name type="scientific">Ruegeria marisrubri</name>
    <dbReference type="NCBI Taxonomy" id="1685379"/>
    <lineage>
        <taxon>Bacteria</taxon>
        <taxon>Pseudomonadati</taxon>
        <taxon>Pseudomonadota</taxon>
        <taxon>Alphaproteobacteria</taxon>
        <taxon>Rhodobacterales</taxon>
        <taxon>Roseobacteraceae</taxon>
        <taxon>Ruegeria</taxon>
    </lineage>
</organism>
<evidence type="ECO:0000256" key="8">
    <source>
        <dbReference type="ARBA" id="ARBA00023098"/>
    </source>
</evidence>
<dbReference type="InterPro" id="IPR029045">
    <property type="entry name" value="ClpP/crotonase-like_dom_sf"/>
</dbReference>
<keyword evidence="5" id="KW-0442">Lipid degradation</keyword>
<dbReference type="Proteomes" id="UP000053791">
    <property type="component" value="Unassembled WGS sequence"/>
</dbReference>
<dbReference type="GO" id="GO:0003857">
    <property type="term" value="F:(3S)-3-hydroxyacyl-CoA dehydrogenase (NAD+) activity"/>
    <property type="evidence" value="ECO:0007669"/>
    <property type="project" value="UniProtKB-EC"/>
</dbReference>
<evidence type="ECO:0000256" key="11">
    <source>
        <dbReference type="ARBA" id="ARBA00023239"/>
    </source>
</evidence>
<dbReference type="SUPFAM" id="SSF48179">
    <property type="entry name" value="6-phosphogluconate dehydrogenase C-terminal domain-like"/>
    <property type="match status" value="2"/>
</dbReference>
<dbReference type="FunFam" id="1.10.1040.50:FF:000006">
    <property type="entry name" value="Peroxisomal bifunctional enzyme"/>
    <property type="match status" value="1"/>
</dbReference>
<dbReference type="SUPFAM" id="SSF52096">
    <property type="entry name" value="ClpP/crotonase"/>
    <property type="match status" value="1"/>
</dbReference>
<evidence type="ECO:0000256" key="2">
    <source>
        <dbReference type="ARBA" id="ARBA00005005"/>
    </source>
</evidence>
<keyword evidence="8" id="KW-0443">Lipid metabolism</keyword>
<feature type="domain" description="3-hydroxyacyl-CoA dehydrogenase C-terminal" evidence="15">
    <location>
        <begin position="473"/>
        <end position="567"/>
    </location>
</feature>